<evidence type="ECO:0000256" key="10">
    <source>
        <dbReference type="ARBA" id="ARBA00033381"/>
    </source>
</evidence>
<dbReference type="InterPro" id="IPR050087">
    <property type="entry name" value="AON_synthase_class-II"/>
</dbReference>
<evidence type="ECO:0000256" key="6">
    <source>
        <dbReference type="ARBA" id="ARBA00022679"/>
    </source>
</evidence>
<evidence type="ECO:0000313" key="15">
    <source>
        <dbReference type="Proteomes" id="UP000475117"/>
    </source>
</evidence>
<evidence type="ECO:0000256" key="7">
    <source>
        <dbReference type="ARBA" id="ARBA00022756"/>
    </source>
</evidence>
<dbReference type="PANTHER" id="PTHR13693:SF100">
    <property type="entry name" value="8-AMINO-7-OXONONANOATE SYNTHASE"/>
    <property type="match status" value="1"/>
</dbReference>
<dbReference type="KEGG" id="soa:G3M56_011685"/>
<proteinExistence type="inferred from homology"/>
<dbReference type="EMBL" id="CP066776">
    <property type="protein sequence ID" value="QQL46420.1"/>
    <property type="molecule type" value="Genomic_DNA"/>
</dbReference>
<comment type="cofactor">
    <cofactor evidence="1 12">
        <name>pyridoxal 5'-phosphate</name>
        <dbReference type="ChEBI" id="CHEBI:597326"/>
    </cofactor>
</comment>
<evidence type="ECO:0000256" key="8">
    <source>
        <dbReference type="ARBA" id="ARBA00022898"/>
    </source>
</evidence>
<dbReference type="InterPro" id="IPR015424">
    <property type="entry name" value="PyrdxlP-dep_Trfase"/>
</dbReference>
<evidence type="ECO:0000313" key="14">
    <source>
        <dbReference type="EMBL" id="QQL46420.1"/>
    </source>
</evidence>
<dbReference type="InterPro" id="IPR015422">
    <property type="entry name" value="PyrdxlP-dep_Trfase_small"/>
</dbReference>
<protein>
    <recommendedName>
        <fullName evidence="5">8-amino-7-oxononanoate synthase</fullName>
        <ecNumber evidence="5">2.3.1.47</ecNumber>
    </recommendedName>
    <alternativeName>
        <fullName evidence="9">7-keto-8-amino-pelargonic acid synthase</fullName>
    </alternativeName>
    <alternativeName>
        <fullName evidence="10">8-amino-7-ketopelargonate synthase</fullName>
    </alternativeName>
</protein>
<keyword evidence="8 12" id="KW-0663">Pyridoxal phosphate</keyword>
<gene>
    <name evidence="14" type="ORF">G3M56_011685</name>
</gene>
<dbReference type="GO" id="GO:0030170">
    <property type="term" value="F:pyridoxal phosphate binding"/>
    <property type="evidence" value="ECO:0007669"/>
    <property type="project" value="InterPro"/>
</dbReference>
<comment type="catalytic activity">
    <reaction evidence="11">
        <text>6-carboxyhexanoyl-[ACP] + L-alanine + H(+) = (8S)-8-amino-7-oxononanoate + holo-[ACP] + CO2</text>
        <dbReference type="Rhea" id="RHEA:42288"/>
        <dbReference type="Rhea" id="RHEA-COMP:9685"/>
        <dbReference type="Rhea" id="RHEA-COMP:9955"/>
        <dbReference type="ChEBI" id="CHEBI:15378"/>
        <dbReference type="ChEBI" id="CHEBI:16526"/>
        <dbReference type="ChEBI" id="CHEBI:57972"/>
        <dbReference type="ChEBI" id="CHEBI:64479"/>
        <dbReference type="ChEBI" id="CHEBI:78846"/>
        <dbReference type="ChEBI" id="CHEBI:149468"/>
        <dbReference type="EC" id="2.3.1.47"/>
    </reaction>
</comment>
<dbReference type="Gene3D" id="3.90.1150.10">
    <property type="entry name" value="Aspartate Aminotransferase, domain 1"/>
    <property type="match status" value="1"/>
</dbReference>
<evidence type="ECO:0000256" key="1">
    <source>
        <dbReference type="ARBA" id="ARBA00001933"/>
    </source>
</evidence>
<dbReference type="InterPro" id="IPR004839">
    <property type="entry name" value="Aminotransferase_I/II_large"/>
</dbReference>
<comment type="pathway">
    <text evidence="2">Cofactor biosynthesis; biotin biosynthesis.</text>
</comment>
<organism evidence="14 15">
    <name type="scientific">Sulfuriroseicoccus oceanibius</name>
    <dbReference type="NCBI Taxonomy" id="2707525"/>
    <lineage>
        <taxon>Bacteria</taxon>
        <taxon>Pseudomonadati</taxon>
        <taxon>Verrucomicrobiota</taxon>
        <taxon>Verrucomicrobiia</taxon>
        <taxon>Verrucomicrobiales</taxon>
        <taxon>Verrucomicrobiaceae</taxon>
        <taxon>Sulfuriroseicoccus</taxon>
    </lineage>
</organism>
<evidence type="ECO:0000256" key="12">
    <source>
        <dbReference type="RuleBase" id="RU003693"/>
    </source>
</evidence>
<reference evidence="14 15" key="1">
    <citation type="submission" date="2020-12" db="EMBL/GenBank/DDBJ databases">
        <title>Sulforoseuscoccus oceanibium gen. nov., sp. nov., a representative of the phylum Verrucomicrobia with special cytoplasmic membrane, and proposal of Sulforoseuscoccusaceae fam. nov.</title>
        <authorList>
            <person name="Xi F."/>
        </authorList>
    </citation>
    <scope>NUCLEOTIDE SEQUENCE [LARGE SCALE GENOMIC DNA]</scope>
    <source>
        <strain evidence="14 15">T37</strain>
    </source>
</reference>
<dbReference type="PROSITE" id="PS00599">
    <property type="entry name" value="AA_TRANSFER_CLASS_2"/>
    <property type="match status" value="1"/>
</dbReference>
<dbReference type="Gene3D" id="3.40.640.10">
    <property type="entry name" value="Type I PLP-dependent aspartate aminotransferase-like (Major domain)"/>
    <property type="match status" value="1"/>
</dbReference>
<evidence type="ECO:0000259" key="13">
    <source>
        <dbReference type="Pfam" id="PF00155"/>
    </source>
</evidence>
<dbReference type="GO" id="GO:0008710">
    <property type="term" value="F:8-amino-7-oxononanoate synthase activity"/>
    <property type="evidence" value="ECO:0007669"/>
    <property type="project" value="UniProtKB-EC"/>
</dbReference>
<evidence type="ECO:0000256" key="11">
    <source>
        <dbReference type="ARBA" id="ARBA00047715"/>
    </source>
</evidence>
<dbReference type="CDD" id="cd06454">
    <property type="entry name" value="KBL_like"/>
    <property type="match status" value="1"/>
</dbReference>
<accession>A0A6B3LA12</accession>
<dbReference type="InterPro" id="IPR001917">
    <property type="entry name" value="Aminotrans_II_pyridoxalP_BS"/>
</dbReference>
<name>A0A6B3LA12_9BACT</name>
<keyword evidence="15" id="KW-1185">Reference proteome</keyword>
<dbReference type="PANTHER" id="PTHR13693">
    <property type="entry name" value="CLASS II AMINOTRANSFERASE/8-AMINO-7-OXONONANOATE SYNTHASE"/>
    <property type="match status" value="1"/>
</dbReference>
<keyword evidence="6" id="KW-0808">Transferase</keyword>
<evidence type="ECO:0000256" key="9">
    <source>
        <dbReference type="ARBA" id="ARBA00032610"/>
    </source>
</evidence>
<keyword evidence="7" id="KW-0093">Biotin biosynthesis</keyword>
<dbReference type="Proteomes" id="UP000475117">
    <property type="component" value="Chromosome"/>
</dbReference>
<evidence type="ECO:0000256" key="4">
    <source>
        <dbReference type="ARBA" id="ARBA00011738"/>
    </source>
</evidence>
<dbReference type="InterPro" id="IPR015421">
    <property type="entry name" value="PyrdxlP-dep_Trfase_major"/>
</dbReference>
<comment type="subunit">
    <text evidence="4">Homodimer.</text>
</comment>
<evidence type="ECO:0000256" key="5">
    <source>
        <dbReference type="ARBA" id="ARBA00013187"/>
    </source>
</evidence>
<comment type="similarity">
    <text evidence="3">Belongs to the class-II pyridoxal-phosphate-dependent aminotransferase family. BioF subfamily.</text>
</comment>
<evidence type="ECO:0000256" key="3">
    <source>
        <dbReference type="ARBA" id="ARBA00010008"/>
    </source>
</evidence>
<dbReference type="EC" id="2.3.1.47" evidence="5"/>
<dbReference type="GO" id="GO:0009102">
    <property type="term" value="P:biotin biosynthetic process"/>
    <property type="evidence" value="ECO:0007669"/>
    <property type="project" value="UniProtKB-KW"/>
</dbReference>
<dbReference type="SUPFAM" id="SSF53383">
    <property type="entry name" value="PLP-dependent transferases"/>
    <property type="match status" value="1"/>
</dbReference>
<evidence type="ECO:0000256" key="2">
    <source>
        <dbReference type="ARBA" id="ARBA00004746"/>
    </source>
</evidence>
<sequence>MASPQGRSLTPQGGRPMVNFASNDYLGLATHPTLKCAASDAADRWGTGSGASRLVCGTLLPHVTLESRLAEFKQAEAALTFSSGYACAVGTLGALAGKDDILILDKLCHASLVDGARLCGATLRVFPHNHLDKLESHLKWAQSKIQANGRIIVAVESIYSMDGDTAPLEAIVTLKEQYKALLLVDEAHSIGICGPGGRGLAAALGVASSIDFQMGTLSKALGGSGGYLCASRKWIDLLINRARSFIYSTAPSPISAAVATAAIDLVDSEEGDTLRSQLQSNITRLRALTGNSELTGPSAIVPLIVGESDAALSLSDALAKRGILAPAIRYPTVPKGSARIRFTTTTAHTDEDFVLLQDALTCR</sequence>
<dbReference type="AlphaFoldDB" id="A0A6B3LA12"/>
<dbReference type="Pfam" id="PF00155">
    <property type="entry name" value="Aminotran_1_2"/>
    <property type="match status" value="1"/>
</dbReference>
<feature type="domain" description="Aminotransferase class I/classII large" evidence="13">
    <location>
        <begin position="16"/>
        <end position="351"/>
    </location>
</feature>